<comment type="caution">
    <text evidence="1">The sequence shown here is derived from an EMBL/GenBank/DDBJ whole genome shotgun (WGS) entry which is preliminary data.</text>
</comment>
<gene>
    <name evidence="1" type="ORF">LCGC14_2821440</name>
</gene>
<protein>
    <submittedName>
        <fullName evidence="1">Uncharacterized protein</fullName>
    </submittedName>
</protein>
<sequence length="94" mass="9571">MGTNQFAGTRYVEFKLADFPVNLVTDTAGPQNGPAVEIIVTLAGGGVLEVIFADGSTSTIDNAAGLIGVPLSGLVTDITTNTTVGAVLVTWSYP</sequence>
<accession>A0A0F9AQ92</accession>
<organism evidence="1">
    <name type="scientific">marine sediment metagenome</name>
    <dbReference type="NCBI Taxonomy" id="412755"/>
    <lineage>
        <taxon>unclassified sequences</taxon>
        <taxon>metagenomes</taxon>
        <taxon>ecological metagenomes</taxon>
    </lineage>
</organism>
<reference evidence="1" key="1">
    <citation type="journal article" date="2015" name="Nature">
        <title>Complex archaea that bridge the gap between prokaryotes and eukaryotes.</title>
        <authorList>
            <person name="Spang A."/>
            <person name="Saw J.H."/>
            <person name="Jorgensen S.L."/>
            <person name="Zaremba-Niedzwiedzka K."/>
            <person name="Martijn J."/>
            <person name="Lind A.E."/>
            <person name="van Eijk R."/>
            <person name="Schleper C."/>
            <person name="Guy L."/>
            <person name="Ettema T.J."/>
        </authorList>
    </citation>
    <scope>NUCLEOTIDE SEQUENCE</scope>
</reference>
<proteinExistence type="predicted"/>
<name>A0A0F9AQ92_9ZZZZ</name>
<evidence type="ECO:0000313" key="1">
    <source>
        <dbReference type="EMBL" id="KKK80644.1"/>
    </source>
</evidence>
<dbReference type="AlphaFoldDB" id="A0A0F9AQ92"/>
<dbReference type="EMBL" id="LAZR01053486">
    <property type="protein sequence ID" value="KKK80644.1"/>
    <property type="molecule type" value="Genomic_DNA"/>
</dbReference>